<evidence type="ECO:0000256" key="1">
    <source>
        <dbReference type="SAM" id="MobiDB-lite"/>
    </source>
</evidence>
<dbReference type="STRING" id="1227497.C491_04961"/>
<dbReference type="Proteomes" id="UP000011688">
    <property type="component" value="Unassembled WGS sequence"/>
</dbReference>
<protein>
    <recommendedName>
        <fullName evidence="5">DUF456 domain-containing protein</fullName>
    </recommendedName>
</protein>
<keyword evidence="4" id="KW-1185">Reference proteome</keyword>
<feature type="transmembrane region" description="Helical" evidence="2">
    <location>
        <begin position="167"/>
        <end position="186"/>
    </location>
</feature>
<feature type="region of interest" description="Disordered" evidence="1">
    <location>
        <begin position="1"/>
        <end position="78"/>
    </location>
</feature>
<dbReference type="AlphaFoldDB" id="L9XD68"/>
<evidence type="ECO:0000313" key="4">
    <source>
        <dbReference type="Proteomes" id="UP000011688"/>
    </source>
</evidence>
<accession>L9XD68</accession>
<reference evidence="3 4" key="1">
    <citation type="journal article" date="2014" name="PLoS Genet.">
        <title>Phylogenetically driven sequencing of extremely halophilic archaea reveals strategies for static and dynamic osmo-response.</title>
        <authorList>
            <person name="Becker E.A."/>
            <person name="Seitzer P.M."/>
            <person name="Tritt A."/>
            <person name="Larsen D."/>
            <person name="Krusor M."/>
            <person name="Yao A.I."/>
            <person name="Wu D."/>
            <person name="Madern D."/>
            <person name="Eisen J.A."/>
            <person name="Darling A.E."/>
            <person name="Facciotti M.T."/>
        </authorList>
    </citation>
    <scope>NUCLEOTIDE SEQUENCE [LARGE SCALE GENOMIC DNA]</scope>
    <source>
        <strain evidence="3 4">DSM 10524</strain>
    </source>
</reference>
<proteinExistence type="predicted"/>
<sequence>MVSERFDSRMGDRSDEFVEADRGERSTDDLLEETERLLSGSDAEVDTDSSADAPPAASPETEAEANATKSSSLRSRLPSLPRPSLETAFSPKAFLALVLAIGVGFFAGELTIPIAGQIVGMFAVAFAIGLATSKRRYLEVGAAGASVGGIAAVVSNAVLAVAGSGRAVLAVGVTAGLVACLVGYYLGRDLRNGLFQEIE</sequence>
<evidence type="ECO:0000313" key="3">
    <source>
        <dbReference type="EMBL" id="ELY59690.1"/>
    </source>
</evidence>
<feature type="transmembrane region" description="Helical" evidence="2">
    <location>
        <begin position="89"/>
        <end position="108"/>
    </location>
</feature>
<dbReference type="eggNOG" id="arCOG06372">
    <property type="taxonomic scope" value="Archaea"/>
</dbReference>
<evidence type="ECO:0000256" key="2">
    <source>
        <dbReference type="SAM" id="Phobius"/>
    </source>
</evidence>
<feature type="transmembrane region" description="Helical" evidence="2">
    <location>
        <begin position="140"/>
        <end position="161"/>
    </location>
</feature>
<keyword evidence="2" id="KW-0812">Transmembrane</keyword>
<organism evidence="3 4">
    <name type="scientific">Natronococcus amylolyticus DSM 10524</name>
    <dbReference type="NCBI Taxonomy" id="1227497"/>
    <lineage>
        <taxon>Archaea</taxon>
        <taxon>Methanobacteriati</taxon>
        <taxon>Methanobacteriota</taxon>
        <taxon>Stenosarchaea group</taxon>
        <taxon>Halobacteria</taxon>
        <taxon>Halobacteriales</taxon>
        <taxon>Natrialbaceae</taxon>
        <taxon>Natronococcus</taxon>
    </lineage>
</organism>
<gene>
    <name evidence="3" type="ORF">C491_04961</name>
</gene>
<name>L9XD68_9EURY</name>
<dbReference type="EMBL" id="AOIB01000014">
    <property type="protein sequence ID" value="ELY59690.1"/>
    <property type="molecule type" value="Genomic_DNA"/>
</dbReference>
<dbReference type="PATRIC" id="fig|1227497.3.peg.1022"/>
<feature type="transmembrane region" description="Helical" evidence="2">
    <location>
        <begin position="114"/>
        <end position="133"/>
    </location>
</feature>
<comment type="caution">
    <text evidence="3">The sequence shown here is derived from an EMBL/GenBank/DDBJ whole genome shotgun (WGS) entry which is preliminary data.</text>
</comment>
<feature type="compositionally biased region" description="Low complexity" evidence="1">
    <location>
        <begin position="50"/>
        <end position="78"/>
    </location>
</feature>
<evidence type="ECO:0008006" key="5">
    <source>
        <dbReference type="Google" id="ProtNLM"/>
    </source>
</evidence>
<keyword evidence="2" id="KW-1133">Transmembrane helix</keyword>
<keyword evidence="2" id="KW-0472">Membrane</keyword>
<feature type="compositionally biased region" description="Basic and acidic residues" evidence="1">
    <location>
        <begin position="1"/>
        <end position="36"/>
    </location>
</feature>